<evidence type="ECO:0000313" key="3">
    <source>
        <dbReference type="Proteomes" id="UP000518752"/>
    </source>
</evidence>
<dbReference type="SUPFAM" id="SSF52833">
    <property type="entry name" value="Thioredoxin-like"/>
    <property type="match status" value="1"/>
</dbReference>
<evidence type="ECO:0000259" key="1">
    <source>
        <dbReference type="PROSITE" id="PS50404"/>
    </source>
</evidence>
<dbReference type="InterPro" id="IPR036249">
    <property type="entry name" value="Thioredoxin-like_sf"/>
</dbReference>
<dbReference type="CDD" id="cd00299">
    <property type="entry name" value="GST_C_family"/>
    <property type="match status" value="1"/>
</dbReference>
<dbReference type="PROSITE" id="PS50404">
    <property type="entry name" value="GST_NTER"/>
    <property type="match status" value="1"/>
</dbReference>
<dbReference type="Proteomes" id="UP000518752">
    <property type="component" value="Unassembled WGS sequence"/>
</dbReference>
<feature type="domain" description="GST N-terminal" evidence="1">
    <location>
        <begin position="3"/>
        <end position="83"/>
    </location>
</feature>
<dbReference type="InterPro" id="IPR004045">
    <property type="entry name" value="Glutathione_S-Trfase_N"/>
</dbReference>
<proteinExistence type="predicted"/>
<organism evidence="2 3">
    <name type="scientific">Collybiopsis confluens</name>
    <dbReference type="NCBI Taxonomy" id="2823264"/>
    <lineage>
        <taxon>Eukaryota</taxon>
        <taxon>Fungi</taxon>
        <taxon>Dikarya</taxon>
        <taxon>Basidiomycota</taxon>
        <taxon>Agaricomycotina</taxon>
        <taxon>Agaricomycetes</taxon>
        <taxon>Agaricomycetidae</taxon>
        <taxon>Agaricales</taxon>
        <taxon>Marasmiineae</taxon>
        <taxon>Omphalotaceae</taxon>
        <taxon>Collybiopsis</taxon>
    </lineage>
</organism>
<dbReference type="Gene3D" id="1.20.1050.10">
    <property type="match status" value="1"/>
</dbReference>
<sequence>MSPPVVIYRYDMSPYANRTESVFAFKRIPHQRVEVAPIMPRPQILEPFGLNYRRIPVVAIGKDLYCDTNLILAVIERRFPTSEGYGTIYPPKRNGGASDTGIIRSFCRPLVKTLFMLCGLLMPWDVLPDAFINDRSTWIGTKIDVATFIAMRPGAISTIKAHLAQLEEQLQNSGGDWLFDTVDPSLADVSVGFLLQWIKPEAPGKPVFESENLPLTLAWFERYEAHLQKAKASQSGPKDISADEASAIIANGDFESLDVVGFDKTDGALLGLNLGDTINVTPLDTGATCSSTGKLLALSIEEVVIEVNGNAGVFRAHFPKIGYKFERA</sequence>
<dbReference type="Pfam" id="PF13417">
    <property type="entry name" value="GST_N_3"/>
    <property type="match status" value="1"/>
</dbReference>
<dbReference type="SUPFAM" id="SSF47616">
    <property type="entry name" value="GST C-terminal domain-like"/>
    <property type="match status" value="1"/>
</dbReference>
<accession>A0A8H5HQ54</accession>
<protein>
    <recommendedName>
        <fullName evidence="1">GST N-terminal domain-containing protein</fullName>
    </recommendedName>
</protein>
<evidence type="ECO:0000313" key="2">
    <source>
        <dbReference type="EMBL" id="KAF5387462.1"/>
    </source>
</evidence>
<name>A0A8H5HQ54_9AGAR</name>
<dbReference type="InterPro" id="IPR036282">
    <property type="entry name" value="Glutathione-S-Trfase_C_sf"/>
</dbReference>
<dbReference type="OrthoDB" id="202840at2759"/>
<comment type="caution">
    <text evidence="2">The sequence shown here is derived from an EMBL/GenBank/DDBJ whole genome shotgun (WGS) entry which is preliminary data.</text>
</comment>
<dbReference type="AlphaFoldDB" id="A0A8H5HQ54"/>
<keyword evidence="3" id="KW-1185">Reference proteome</keyword>
<reference evidence="2 3" key="1">
    <citation type="journal article" date="2020" name="ISME J.">
        <title>Uncovering the hidden diversity of litter-decomposition mechanisms in mushroom-forming fungi.</title>
        <authorList>
            <person name="Floudas D."/>
            <person name="Bentzer J."/>
            <person name="Ahren D."/>
            <person name="Johansson T."/>
            <person name="Persson P."/>
            <person name="Tunlid A."/>
        </authorList>
    </citation>
    <scope>NUCLEOTIDE SEQUENCE [LARGE SCALE GENOMIC DNA]</scope>
    <source>
        <strain evidence="2 3">CBS 406.79</strain>
    </source>
</reference>
<dbReference type="EMBL" id="JAACJN010000032">
    <property type="protein sequence ID" value="KAF5387462.1"/>
    <property type="molecule type" value="Genomic_DNA"/>
</dbReference>
<gene>
    <name evidence="2" type="ORF">D9757_007785</name>
</gene>
<dbReference type="Gene3D" id="3.40.30.110">
    <property type="match status" value="2"/>
</dbReference>
<dbReference type="Pfam" id="PF25907">
    <property type="entry name" value="DUF7962"/>
    <property type="match status" value="1"/>
</dbReference>
<dbReference type="InterPro" id="IPR058268">
    <property type="entry name" value="DUF7962"/>
</dbReference>